<gene>
    <name evidence="3" type="ORF">MPOCJGCO_0073</name>
</gene>
<keyword evidence="1" id="KW-0863">Zinc-finger</keyword>
<dbReference type="Pfam" id="PF04434">
    <property type="entry name" value="SWIM"/>
    <property type="match status" value="1"/>
</dbReference>
<feature type="domain" description="SWIM-type" evidence="2">
    <location>
        <begin position="58"/>
        <end position="95"/>
    </location>
</feature>
<keyword evidence="1" id="KW-0862">Zinc</keyword>
<reference evidence="3" key="2">
    <citation type="submission" date="2021-08" db="EMBL/GenBank/DDBJ databases">
        <authorList>
            <person name="Tani A."/>
            <person name="Ola A."/>
            <person name="Ogura Y."/>
            <person name="Katsura K."/>
            <person name="Hayashi T."/>
        </authorList>
    </citation>
    <scope>NUCLEOTIDE SEQUENCE</scope>
    <source>
        <strain evidence="3">DSM 23632</strain>
    </source>
</reference>
<name>A0ABQ4TVK8_9HYPH</name>
<keyword evidence="1" id="KW-0479">Metal-binding</keyword>
<evidence type="ECO:0000313" key="4">
    <source>
        <dbReference type="Proteomes" id="UP001055057"/>
    </source>
</evidence>
<evidence type="ECO:0000259" key="2">
    <source>
        <dbReference type="PROSITE" id="PS50966"/>
    </source>
</evidence>
<dbReference type="EMBL" id="BPRB01000005">
    <property type="protein sequence ID" value="GJE57997.1"/>
    <property type="molecule type" value="Genomic_DNA"/>
</dbReference>
<keyword evidence="4" id="KW-1185">Reference proteome</keyword>
<dbReference type="RefSeq" id="WP_238180636.1">
    <property type="nucleotide sequence ID" value="NZ_BPRB01000005.1"/>
</dbReference>
<evidence type="ECO:0000256" key="1">
    <source>
        <dbReference type="PROSITE-ProRule" id="PRU00325"/>
    </source>
</evidence>
<reference evidence="3" key="1">
    <citation type="journal article" date="2021" name="Front. Microbiol.">
        <title>Comprehensive Comparative Genomics and Phenotyping of Methylobacterium Species.</title>
        <authorList>
            <person name="Alessa O."/>
            <person name="Ogura Y."/>
            <person name="Fujitani Y."/>
            <person name="Takami H."/>
            <person name="Hayashi T."/>
            <person name="Sahin N."/>
            <person name="Tani A."/>
        </authorList>
    </citation>
    <scope>NUCLEOTIDE SEQUENCE</scope>
    <source>
        <strain evidence="3">DSM 23632</strain>
    </source>
</reference>
<proteinExistence type="predicted"/>
<protein>
    <recommendedName>
        <fullName evidence="2">SWIM-type domain-containing protein</fullName>
    </recommendedName>
</protein>
<organism evidence="3 4">
    <name type="scientific">Methylobacterium trifolii</name>
    <dbReference type="NCBI Taxonomy" id="1003092"/>
    <lineage>
        <taxon>Bacteria</taxon>
        <taxon>Pseudomonadati</taxon>
        <taxon>Pseudomonadota</taxon>
        <taxon>Alphaproteobacteria</taxon>
        <taxon>Hyphomicrobiales</taxon>
        <taxon>Methylobacteriaceae</taxon>
        <taxon>Methylobacterium</taxon>
    </lineage>
</organism>
<dbReference type="InterPro" id="IPR007527">
    <property type="entry name" value="Znf_SWIM"/>
</dbReference>
<accession>A0ABQ4TVK8</accession>
<comment type="caution">
    <text evidence="3">The sequence shown here is derived from an EMBL/GenBank/DDBJ whole genome shotgun (WGS) entry which is preliminary data.</text>
</comment>
<dbReference type="PROSITE" id="PS50966">
    <property type="entry name" value="ZF_SWIM"/>
    <property type="match status" value="1"/>
</dbReference>
<evidence type="ECO:0000313" key="3">
    <source>
        <dbReference type="EMBL" id="GJE57997.1"/>
    </source>
</evidence>
<dbReference type="Proteomes" id="UP001055057">
    <property type="component" value="Unassembled WGS sequence"/>
</dbReference>
<sequence>MPRKTPKKLPDEAAIRALASRESFERGRDYRRDGAVSDLVMRGEEVGAAVAGSDVAPYRVTVRIADGHIREARCTCPYEWGGACKHVVATLLTLVEEPQAVAERPALHALLDPLDRDALVGLILRRVALDPEMAGWVEAEVATSLSPGGGAPVDPRPVTARVRAVLTGRYRRENYWDGYAASGDSAELRALVERAVPFLEAGDGRNALRILEAVAEPLVEGWLGQQYDSDEDLYRLFHDLGRMMAEAALTSDLTEAERADRAATLADWDESLADYGVEEGFGIAIRALETGWDDPALADILDGGAGPWPPEESDDLEDLELTDVRLRVLDGFGRHDAYLNLARAAGAHTRVATMLVGLGRIGEAVAHAGSHVTQPSESLILAEALSQAGRPEEALAIGEAGLRLGEAPSGEPWSPGRTVVPLARWLREAAGAQGRADLALRAARTAFAQTCAQEDFQAARISAGTGWPAVRDDLIAHLIAAERARDRAEILLGEGMVAEAVACVRKGTAYETDDAVLLRLMEAAHASHPDWVIRLGESRAEAIMQAGSAGQYARAAEWLTPVAAAYDAAGRIDAWSARIEGLIETHRRKYKLRPLLEALRY</sequence>